<keyword evidence="9" id="KW-1185">Reference proteome</keyword>
<proteinExistence type="inferred from homology"/>
<organism evidence="8 9">
    <name type="scientific">Xenophilus arseniciresistens</name>
    <dbReference type="NCBI Taxonomy" id="1283306"/>
    <lineage>
        <taxon>Bacteria</taxon>
        <taxon>Pseudomonadati</taxon>
        <taxon>Pseudomonadota</taxon>
        <taxon>Betaproteobacteria</taxon>
        <taxon>Burkholderiales</taxon>
        <taxon>Comamonadaceae</taxon>
        <taxon>Xenophilus</taxon>
    </lineage>
</organism>
<dbReference type="Proteomes" id="UP001212602">
    <property type="component" value="Unassembled WGS sequence"/>
</dbReference>
<dbReference type="GO" id="GO:0005886">
    <property type="term" value="C:plasma membrane"/>
    <property type="evidence" value="ECO:0007669"/>
    <property type="project" value="UniProtKB-SubCell"/>
</dbReference>
<feature type="transmembrane region" description="Helical" evidence="7">
    <location>
        <begin position="6"/>
        <end position="30"/>
    </location>
</feature>
<evidence type="ECO:0000313" key="8">
    <source>
        <dbReference type="EMBL" id="MDA7419228.1"/>
    </source>
</evidence>
<dbReference type="Pfam" id="PF03994">
    <property type="entry name" value="DUF350"/>
    <property type="match status" value="1"/>
</dbReference>
<protein>
    <submittedName>
        <fullName evidence="8">DUF350 domain-containing protein</fullName>
    </submittedName>
</protein>
<sequence length="75" mass="8094">MLGIEWLRPAAFLGSILFALIGVLVFWLCFVIVDKITPVDMWREIVEKQNLALGVVVAAMCLGISLIVAAAIHGG</sequence>
<comment type="subcellular location">
    <subcellularLocation>
        <location evidence="1">Cell membrane</location>
        <topology evidence="1">Multi-pass membrane protein</topology>
    </subcellularLocation>
</comment>
<keyword evidence="5 7" id="KW-1133">Transmembrane helix</keyword>
<feature type="transmembrane region" description="Helical" evidence="7">
    <location>
        <begin position="51"/>
        <end position="72"/>
    </location>
</feature>
<evidence type="ECO:0000256" key="7">
    <source>
        <dbReference type="SAM" id="Phobius"/>
    </source>
</evidence>
<gene>
    <name evidence="8" type="ORF">PGB34_22875</name>
</gene>
<dbReference type="RefSeq" id="WP_271430429.1">
    <property type="nucleotide sequence ID" value="NZ_JAQIPB010000015.1"/>
</dbReference>
<keyword evidence="6 7" id="KW-0472">Membrane</keyword>
<dbReference type="InterPro" id="IPR007140">
    <property type="entry name" value="DUF350"/>
</dbReference>
<evidence type="ECO:0000256" key="5">
    <source>
        <dbReference type="ARBA" id="ARBA00022989"/>
    </source>
</evidence>
<reference evidence="8" key="1">
    <citation type="submission" date="2023-01" db="EMBL/GenBank/DDBJ databases">
        <title>Xenophilus mangrovi sp. nov., isolated from soil of Mangrove nature reserve.</title>
        <authorList>
            <person name="Xu S."/>
            <person name="Liu Z."/>
            <person name="Xu Y."/>
        </authorList>
    </citation>
    <scope>NUCLEOTIDE SEQUENCE</scope>
    <source>
        <strain evidence="8">YW8</strain>
    </source>
</reference>
<keyword evidence="4 7" id="KW-0812">Transmembrane</keyword>
<evidence type="ECO:0000256" key="1">
    <source>
        <dbReference type="ARBA" id="ARBA00004651"/>
    </source>
</evidence>
<evidence type="ECO:0000313" key="9">
    <source>
        <dbReference type="Proteomes" id="UP001212602"/>
    </source>
</evidence>
<accession>A0AAE3ND65</accession>
<evidence type="ECO:0000256" key="2">
    <source>
        <dbReference type="ARBA" id="ARBA00005779"/>
    </source>
</evidence>
<comment type="caution">
    <text evidence="8">The sequence shown here is derived from an EMBL/GenBank/DDBJ whole genome shotgun (WGS) entry which is preliminary data.</text>
</comment>
<evidence type="ECO:0000256" key="6">
    <source>
        <dbReference type="ARBA" id="ARBA00023136"/>
    </source>
</evidence>
<dbReference type="AlphaFoldDB" id="A0AAE3ND65"/>
<comment type="similarity">
    <text evidence="2">Belongs to the UPF0719 family.</text>
</comment>
<evidence type="ECO:0000256" key="4">
    <source>
        <dbReference type="ARBA" id="ARBA00022692"/>
    </source>
</evidence>
<evidence type="ECO:0000256" key="3">
    <source>
        <dbReference type="ARBA" id="ARBA00022475"/>
    </source>
</evidence>
<name>A0AAE3ND65_9BURK</name>
<dbReference type="EMBL" id="JAQIPB010000015">
    <property type="protein sequence ID" value="MDA7419228.1"/>
    <property type="molecule type" value="Genomic_DNA"/>
</dbReference>
<keyword evidence="3" id="KW-1003">Cell membrane</keyword>